<dbReference type="Proteomes" id="UP000272942">
    <property type="component" value="Unassembled WGS sequence"/>
</dbReference>
<proteinExistence type="predicted"/>
<sequence length="99" mass="10632">MACLDNEGLLLTLQTHIKNKFDALNGTSLSGYWDAKGQSPKSGTTFPLKDIKMSDELVHKLGPNSTGATDEAPLGVVRFHPCPSRRKDHLVGSNSGHSS</sequence>
<evidence type="ECO:0000313" key="1">
    <source>
        <dbReference type="EMBL" id="VDP94263.1"/>
    </source>
</evidence>
<dbReference type="AlphaFoldDB" id="A0A183BCQ4"/>
<reference evidence="1 2" key="2">
    <citation type="submission" date="2018-11" db="EMBL/GenBank/DDBJ databases">
        <authorList>
            <consortium name="Pathogen Informatics"/>
        </authorList>
    </citation>
    <scope>NUCLEOTIDE SEQUENCE [LARGE SCALE GENOMIC DNA]</scope>
    <source>
        <strain evidence="1 2">Egypt</strain>
    </source>
</reference>
<dbReference type="WBParaSite" id="ECPE_0001703201-mRNA-1">
    <property type="protein sequence ID" value="ECPE_0001703201-mRNA-1"/>
    <property type="gene ID" value="ECPE_0001703201"/>
</dbReference>
<gene>
    <name evidence="1" type="ORF">ECPE_LOCUS16989</name>
</gene>
<organism evidence="3">
    <name type="scientific">Echinostoma caproni</name>
    <dbReference type="NCBI Taxonomy" id="27848"/>
    <lineage>
        <taxon>Eukaryota</taxon>
        <taxon>Metazoa</taxon>
        <taxon>Spiralia</taxon>
        <taxon>Lophotrochozoa</taxon>
        <taxon>Platyhelminthes</taxon>
        <taxon>Trematoda</taxon>
        <taxon>Digenea</taxon>
        <taxon>Plagiorchiida</taxon>
        <taxon>Echinostomata</taxon>
        <taxon>Echinostomatoidea</taxon>
        <taxon>Echinostomatidae</taxon>
        <taxon>Echinostoma</taxon>
    </lineage>
</organism>
<accession>A0A183BCQ4</accession>
<evidence type="ECO:0000313" key="2">
    <source>
        <dbReference type="Proteomes" id="UP000272942"/>
    </source>
</evidence>
<reference evidence="3" key="1">
    <citation type="submission" date="2016-06" db="UniProtKB">
        <authorList>
            <consortium name="WormBaseParasite"/>
        </authorList>
    </citation>
    <scope>IDENTIFICATION</scope>
</reference>
<protein>
    <submittedName>
        <fullName evidence="1 3">Uncharacterized protein</fullName>
    </submittedName>
</protein>
<dbReference type="EMBL" id="UZAN01066893">
    <property type="protein sequence ID" value="VDP94263.1"/>
    <property type="molecule type" value="Genomic_DNA"/>
</dbReference>
<name>A0A183BCQ4_9TREM</name>
<keyword evidence="2" id="KW-1185">Reference proteome</keyword>
<evidence type="ECO:0000313" key="3">
    <source>
        <dbReference type="WBParaSite" id="ECPE_0001703201-mRNA-1"/>
    </source>
</evidence>